<feature type="domain" description="HTH cro/C1-type" evidence="2">
    <location>
        <begin position="5"/>
        <end position="59"/>
    </location>
</feature>
<dbReference type="InterPro" id="IPR010982">
    <property type="entry name" value="Lambda_DNA-bd_dom_sf"/>
</dbReference>
<gene>
    <name evidence="3" type="ORF">GCM10023184_00120</name>
</gene>
<dbReference type="CDD" id="cd00093">
    <property type="entry name" value="HTH_XRE"/>
    <property type="match status" value="1"/>
</dbReference>
<evidence type="ECO:0000259" key="2">
    <source>
        <dbReference type="PROSITE" id="PS50943"/>
    </source>
</evidence>
<dbReference type="RefSeq" id="WP_345252531.1">
    <property type="nucleotide sequence ID" value="NZ_BAABGY010000001.1"/>
</dbReference>
<evidence type="ECO:0000313" key="4">
    <source>
        <dbReference type="Proteomes" id="UP001501725"/>
    </source>
</evidence>
<dbReference type="Pfam" id="PF01381">
    <property type="entry name" value="HTH_3"/>
    <property type="match status" value="1"/>
</dbReference>
<dbReference type="SUPFAM" id="SSF47413">
    <property type="entry name" value="lambda repressor-like DNA-binding domains"/>
    <property type="match status" value="1"/>
</dbReference>
<proteinExistence type="predicted"/>
<keyword evidence="4" id="KW-1185">Reference proteome</keyword>
<dbReference type="SMART" id="SM00530">
    <property type="entry name" value="HTH_XRE"/>
    <property type="match status" value="1"/>
</dbReference>
<evidence type="ECO:0000313" key="3">
    <source>
        <dbReference type="EMBL" id="GAA4316771.1"/>
    </source>
</evidence>
<evidence type="ECO:0000256" key="1">
    <source>
        <dbReference type="ARBA" id="ARBA00023125"/>
    </source>
</evidence>
<reference evidence="4" key="1">
    <citation type="journal article" date="2019" name="Int. J. Syst. Evol. Microbiol.">
        <title>The Global Catalogue of Microorganisms (GCM) 10K type strain sequencing project: providing services to taxonomists for standard genome sequencing and annotation.</title>
        <authorList>
            <consortium name="The Broad Institute Genomics Platform"/>
            <consortium name="The Broad Institute Genome Sequencing Center for Infectious Disease"/>
            <person name="Wu L."/>
            <person name="Ma J."/>
        </authorList>
    </citation>
    <scope>NUCLEOTIDE SEQUENCE [LARGE SCALE GENOMIC DNA]</scope>
    <source>
        <strain evidence="4">JCM 17919</strain>
    </source>
</reference>
<dbReference type="Proteomes" id="UP001501725">
    <property type="component" value="Unassembled WGS sequence"/>
</dbReference>
<dbReference type="InterPro" id="IPR001387">
    <property type="entry name" value="Cro/C1-type_HTH"/>
</dbReference>
<accession>A0ABP8G467</accession>
<keyword evidence="1" id="KW-0238">DNA-binding</keyword>
<dbReference type="EMBL" id="BAABGY010000001">
    <property type="protein sequence ID" value="GAA4316771.1"/>
    <property type="molecule type" value="Genomic_DNA"/>
</dbReference>
<sequence length="66" mass="7679">MKNYIKEERTRQLLTQAELAERVQVSRQTIISIESGRYLPSTVLSLKLAKVLKKKVEDLFELENSD</sequence>
<name>A0ABP8G467_9BACT</name>
<dbReference type="PROSITE" id="PS50943">
    <property type="entry name" value="HTH_CROC1"/>
    <property type="match status" value="1"/>
</dbReference>
<dbReference type="PANTHER" id="PTHR46558:SF4">
    <property type="entry name" value="DNA-BIDING PHAGE PROTEIN"/>
    <property type="match status" value="1"/>
</dbReference>
<protein>
    <submittedName>
        <fullName evidence="3">Helix-turn-helix transcriptional regulator</fullName>
    </submittedName>
</protein>
<organism evidence="3 4">
    <name type="scientific">Flaviaesturariibacter amylovorans</name>
    <dbReference type="NCBI Taxonomy" id="1084520"/>
    <lineage>
        <taxon>Bacteria</taxon>
        <taxon>Pseudomonadati</taxon>
        <taxon>Bacteroidota</taxon>
        <taxon>Chitinophagia</taxon>
        <taxon>Chitinophagales</taxon>
        <taxon>Chitinophagaceae</taxon>
        <taxon>Flaviaestuariibacter</taxon>
    </lineage>
</organism>
<comment type="caution">
    <text evidence="3">The sequence shown here is derived from an EMBL/GenBank/DDBJ whole genome shotgun (WGS) entry which is preliminary data.</text>
</comment>
<dbReference type="PANTHER" id="PTHR46558">
    <property type="entry name" value="TRACRIPTIONAL REGULATORY PROTEIN-RELATED-RELATED"/>
    <property type="match status" value="1"/>
</dbReference>
<dbReference type="Gene3D" id="1.10.260.40">
    <property type="entry name" value="lambda repressor-like DNA-binding domains"/>
    <property type="match status" value="1"/>
</dbReference>